<evidence type="ECO:0000256" key="3">
    <source>
        <dbReference type="ARBA" id="ARBA00022801"/>
    </source>
</evidence>
<dbReference type="GO" id="GO:0004623">
    <property type="term" value="F:phospholipase A2 activity"/>
    <property type="evidence" value="ECO:0007669"/>
    <property type="project" value="TreeGrafter"/>
</dbReference>
<dbReference type="Gene3D" id="3.90.1720.10">
    <property type="entry name" value="endopeptidase domain like (from Nostoc punctiforme)"/>
    <property type="match status" value="1"/>
</dbReference>
<evidence type="ECO:0000256" key="2">
    <source>
        <dbReference type="ARBA" id="ARBA00022679"/>
    </source>
</evidence>
<evidence type="ECO:0000256" key="4">
    <source>
        <dbReference type="ARBA" id="ARBA00023098"/>
    </source>
</evidence>
<comment type="similarity">
    <text evidence="1">Belongs to the H-rev107 family.</text>
</comment>
<comment type="caution">
    <text evidence="6">The sequence shown here is derived from an EMBL/GenBank/DDBJ whole genome shotgun (WGS) entry which is preliminary data.</text>
</comment>
<dbReference type="Proteomes" id="UP001187415">
    <property type="component" value="Unassembled WGS sequence"/>
</dbReference>
<dbReference type="EMBL" id="JAUPFM010000005">
    <property type="protein sequence ID" value="KAK2852014.1"/>
    <property type="molecule type" value="Genomic_DNA"/>
</dbReference>
<dbReference type="GO" id="GO:0070292">
    <property type="term" value="P:N-acylphosphatidylethanolamine metabolic process"/>
    <property type="evidence" value="ECO:0007669"/>
    <property type="project" value="TreeGrafter"/>
</dbReference>
<gene>
    <name evidence="6" type="ORF">Q5P01_008290</name>
</gene>
<keyword evidence="2" id="KW-0808">Transferase</keyword>
<dbReference type="GO" id="GO:0016410">
    <property type="term" value="F:N-acyltransferase activity"/>
    <property type="evidence" value="ECO:0007669"/>
    <property type="project" value="TreeGrafter"/>
</dbReference>
<dbReference type="PANTHER" id="PTHR13943">
    <property type="entry name" value="HRAS-LIKE SUPPRESSOR - RELATED"/>
    <property type="match status" value="1"/>
</dbReference>
<keyword evidence="7" id="KW-1185">Reference proteome</keyword>
<reference evidence="6" key="1">
    <citation type="submission" date="2023-07" db="EMBL/GenBank/DDBJ databases">
        <title>Chromosome-level Genome Assembly of Striped Snakehead (Channa striata).</title>
        <authorList>
            <person name="Liu H."/>
        </authorList>
    </citation>
    <scope>NUCLEOTIDE SEQUENCE</scope>
    <source>
        <strain evidence="6">Gz</strain>
        <tissue evidence="6">Muscle</tissue>
    </source>
</reference>
<dbReference type="InterPro" id="IPR051496">
    <property type="entry name" value="H-rev107_PLA/AT"/>
</dbReference>
<dbReference type="AlphaFoldDB" id="A0AA88N554"/>
<dbReference type="PROSITE" id="PS51934">
    <property type="entry name" value="LRAT"/>
    <property type="match status" value="1"/>
</dbReference>
<keyword evidence="3" id="KW-0378">Hydrolase</keyword>
<protein>
    <recommendedName>
        <fullName evidence="5">LRAT domain-containing protein</fullName>
    </recommendedName>
</protein>
<dbReference type="PANTHER" id="PTHR13943:SF37">
    <property type="entry name" value="PHOSPHOLIPASE A AND ACYLTRANSFERASE 1"/>
    <property type="match status" value="1"/>
</dbReference>
<evidence type="ECO:0000313" key="6">
    <source>
        <dbReference type="EMBL" id="KAK2852014.1"/>
    </source>
</evidence>
<keyword evidence="4" id="KW-0443">Lipid metabolism</keyword>
<feature type="domain" description="LRAT" evidence="5">
    <location>
        <begin position="20"/>
        <end position="146"/>
    </location>
</feature>
<dbReference type="Pfam" id="PF04970">
    <property type="entry name" value="LRAT"/>
    <property type="match status" value="1"/>
</dbReference>
<dbReference type="GO" id="GO:0008970">
    <property type="term" value="F:phospholipase A1 activity"/>
    <property type="evidence" value="ECO:0007669"/>
    <property type="project" value="TreeGrafter"/>
</dbReference>
<evidence type="ECO:0000313" key="7">
    <source>
        <dbReference type="Proteomes" id="UP001187415"/>
    </source>
</evidence>
<organism evidence="6 7">
    <name type="scientific">Channa striata</name>
    <name type="common">Snakehead murrel</name>
    <name type="synonym">Ophicephalus striatus</name>
    <dbReference type="NCBI Taxonomy" id="64152"/>
    <lineage>
        <taxon>Eukaryota</taxon>
        <taxon>Metazoa</taxon>
        <taxon>Chordata</taxon>
        <taxon>Craniata</taxon>
        <taxon>Vertebrata</taxon>
        <taxon>Euteleostomi</taxon>
        <taxon>Actinopterygii</taxon>
        <taxon>Neopterygii</taxon>
        <taxon>Teleostei</taxon>
        <taxon>Neoteleostei</taxon>
        <taxon>Acanthomorphata</taxon>
        <taxon>Anabantaria</taxon>
        <taxon>Anabantiformes</taxon>
        <taxon>Channoidei</taxon>
        <taxon>Channidae</taxon>
        <taxon>Channa</taxon>
    </lineage>
</organism>
<dbReference type="GO" id="GO:0005737">
    <property type="term" value="C:cytoplasm"/>
    <property type="evidence" value="ECO:0007669"/>
    <property type="project" value="TreeGrafter"/>
</dbReference>
<name>A0AA88N554_CHASR</name>
<dbReference type="InterPro" id="IPR007053">
    <property type="entry name" value="LRAT_dom"/>
</dbReference>
<sequence>MNYQQQVAEIVSTATFGDLIEFSYPIGYSHWGVYAGDGYVIHFAVADEGQLMSHVRNSLQVMFPVCGDLLLGETMIRKVPLSGVTVPKGARVFISNTRHTFPPSTPEEMDLRCKALVGLVFQYNLFNFNCEHFATFVRYGKAVCNQIPARRKNTECVEATAVFKDFVSSNETTSSYVCN</sequence>
<evidence type="ECO:0000256" key="1">
    <source>
        <dbReference type="ARBA" id="ARBA00007824"/>
    </source>
</evidence>
<accession>A0AA88N554</accession>
<proteinExistence type="inferred from homology"/>
<evidence type="ECO:0000259" key="5">
    <source>
        <dbReference type="PROSITE" id="PS51934"/>
    </source>
</evidence>